<proteinExistence type="predicted"/>
<evidence type="ECO:0000313" key="3">
    <source>
        <dbReference type="Proteomes" id="UP000000653"/>
    </source>
</evidence>
<dbReference type="Proteomes" id="UP000000653">
    <property type="component" value="Chromosome"/>
</dbReference>
<feature type="compositionally biased region" description="Low complexity" evidence="1">
    <location>
        <begin position="28"/>
        <end position="38"/>
    </location>
</feature>
<dbReference type="HOGENOM" id="CLU_1371167_0_0_6"/>
<evidence type="ECO:0008006" key="4">
    <source>
        <dbReference type="Google" id="ProtNLM"/>
    </source>
</evidence>
<feature type="compositionally biased region" description="Basic and acidic residues" evidence="1">
    <location>
        <begin position="41"/>
        <end position="62"/>
    </location>
</feature>
<name>A0A0H2ZE04_PSEAB</name>
<sequence>MATSRAQALARAKSGFMAYSCGVVLSGGARSSRQSSAATPDGDRFEPSRRVAGRTHREGAKDPRRLCRRRYAMTHDWDLVERLLLEVRQSAHENFAPRAHAERLAEERSQAGQRVGDMDALKQKAADYEAILLEGGFIEPRPEEQGGNGENFVLTPRGERLLGLIGGETPKAAEARRLLEENGSEALHAERFDRFVAGL</sequence>
<gene>
    <name evidence="2" type="ordered locus">PA14_21680</name>
</gene>
<dbReference type="AlphaFoldDB" id="A0A0H2ZE04"/>
<organism evidence="2 3">
    <name type="scientific">Pseudomonas aeruginosa (strain UCBPP-PA14)</name>
    <dbReference type="NCBI Taxonomy" id="208963"/>
    <lineage>
        <taxon>Bacteria</taxon>
        <taxon>Pseudomonadati</taxon>
        <taxon>Pseudomonadota</taxon>
        <taxon>Gammaproteobacteria</taxon>
        <taxon>Pseudomonadales</taxon>
        <taxon>Pseudomonadaceae</taxon>
        <taxon>Pseudomonas</taxon>
    </lineage>
</organism>
<evidence type="ECO:0000313" key="2">
    <source>
        <dbReference type="EMBL" id="ABJ12524.1"/>
    </source>
</evidence>
<feature type="region of interest" description="Disordered" evidence="1">
    <location>
        <begin position="28"/>
        <end position="62"/>
    </location>
</feature>
<evidence type="ECO:0000256" key="1">
    <source>
        <dbReference type="SAM" id="MobiDB-lite"/>
    </source>
</evidence>
<reference evidence="2 3" key="1">
    <citation type="journal article" date="2006" name="Genome Biol.">
        <title>Genomic analysis reveals that Pseudomonas aeruginosa virulence is combinatorial.</title>
        <authorList>
            <person name="Lee D.G."/>
            <person name="Urbach J.M."/>
            <person name="Wu G."/>
            <person name="Liberati N.T."/>
            <person name="Feinbaum R.L."/>
            <person name="Miyata S."/>
            <person name="Diggins L.T."/>
            <person name="He J."/>
            <person name="Saucier M."/>
            <person name="Deziel E."/>
            <person name="Friedman L."/>
            <person name="Li L."/>
            <person name="Grills G."/>
            <person name="Montgomery K."/>
            <person name="Kucherlapati R."/>
            <person name="Rahme L.G."/>
            <person name="Ausubel F.M."/>
        </authorList>
    </citation>
    <scope>NUCLEOTIDE SEQUENCE [LARGE SCALE GENOMIC DNA]</scope>
    <source>
        <strain evidence="2 3">UCBPP-PA14</strain>
    </source>
</reference>
<dbReference type="KEGG" id="pau:PA14_21680"/>
<accession>A0A0H2ZE04</accession>
<dbReference type="EMBL" id="CP000438">
    <property type="protein sequence ID" value="ABJ12524.1"/>
    <property type="molecule type" value="Genomic_DNA"/>
</dbReference>
<protein>
    <recommendedName>
        <fullName evidence="4">Transcriptional regulator</fullName>
    </recommendedName>
</protein>